<comment type="similarity">
    <text evidence="1 2">Belongs to the flagella basal body rod proteins family.</text>
</comment>
<dbReference type="InterPro" id="IPR001444">
    <property type="entry name" value="Flag_bb_rod_N"/>
</dbReference>
<feature type="domain" description="Flagellar basal-body/hook protein C-terminal" evidence="4">
    <location>
        <begin position="188"/>
        <end position="232"/>
    </location>
</feature>
<dbReference type="STRING" id="52689.AKG39_05730"/>
<dbReference type="Pfam" id="PF00460">
    <property type="entry name" value="Flg_bb_rod"/>
    <property type="match status" value="1"/>
</dbReference>
<comment type="caution">
    <text evidence="6">The sequence shown here is derived from an EMBL/GenBank/DDBJ whole genome shotgun (WGS) entry which is preliminary data.</text>
</comment>
<feature type="domain" description="Flagellar hook protein FlgE/F/G-like D1" evidence="5">
    <location>
        <begin position="87"/>
        <end position="149"/>
    </location>
</feature>
<organism evidence="6 7">
    <name type="scientific">Acetobacterium bakii</name>
    <dbReference type="NCBI Taxonomy" id="52689"/>
    <lineage>
        <taxon>Bacteria</taxon>
        <taxon>Bacillati</taxon>
        <taxon>Bacillota</taxon>
        <taxon>Clostridia</taxon>
        <taxon>Eubacteriales</taxon>
        <taxon>Eubacteriaceae</taxon>
        <taxon>Acetobacterium</taxon>
    </lineage>
</organism>
<dbReference type="NCBIfam" id="TIGR03506">
    <property type="entry name" value="FlgEFG_subfam"/>
    <property type="match status" value="1"/>
</dbReference>
<dbReference type="Proteomes" id="UP000036873">
    <property type="component" value="Unassembled WGS sequence"/>
</dbReference>
<keyword evidence="2" id="KW-0975">Bacterial flagellum</keyword>
<dbReference type="InterPro" id="IPR010930">
    <property type="entry name" value="Flg_bb/hook_C_dom"/>
</dbReference>
<name>A0A0L6U4A1_9FIRM</name>
<evidence type="ECO:0000313" key="7">
    <source>
        <dbReference type="Proteomes" id="UP000036873"/>
    </source>
</evidence>
<sequence length="233" mass="24921">MIRGFYSANQGLKSQQTYLNNIANNIANVNTTAFKPQQTAFASLLYSNVNGGSGTLVSTGSGAKVEKTGIDFTKGSLEKTDLPMDCALTGEGFFAIENKGTQTVTYTRNGAFSISVEGNQSFLVDGSGNYVLGANRNRIDITQGFDAKAVGIFNFSNPYGLSLLGNNQFGATTQSGQGTIYPEGTLRTGYLESSAAQVSREMVKMIEASKGFSFNAKILQATDEMEKTINQLR</sequence>
<evidence type="ECO:0000259" key="5">
    <source>
        <dbReference type="Pfam" id="PF22692"/>
    </source>
</evidence>
<feature type="domain" description="Flagellar basal body rod protein N-terminal" evidence="3">
    <location>
        <begin position="5"/>
        <end position="35"/>
    </location>
</feature>
<reference evidence="7" key="1">
    <citation type="submission" date="2015-07" db="EMBL/GenBank/DDBJ databases">
        <title>Draft genome sequence of Acetobacterium bakii DSM 8293, a potential psychrophilic chemical producer through syngas fermentation.</title>
        <authorList>
            <person name="Song Y."/>
            <person name="Hwang S."/>
            <person name="Cho B.-K."/>
        </authorList>
    </citation>
    <scope>NUCLEOTIDE SEQUENCE [LARGE SCALE GENOMIC DNA]</scope>
    <source>
        <strain evidence="7">DSM 8239</strain>
    </source>
</reference>
<comment type="subcellular location">
    <subcellularLocation>
        <location evidence="2">Bacterial flagellum basal body</location>
    </subcellularLocation>
</comment>
<evidence type="ECO:0000256" key="2">
    <source>
        <dbReference type="RuleBase" id="RU362116"/>
    </source>
</evidence>
<evidence type="ECO:0000256" key="1">
    <source>
        <dbReference type="ARBA" id="ARBA00009677"/>
    </source>
</evidence>
<dbReference type="GO" id="GO:0009425">
    <property type="term" value="C:bacterial-type flagellum basal body"/>
    <property type="evidence" value="ECO:0007669"/>
    <property type="project" value="UniProtKB-SubCell"/>
</dbReference>
<evidence type="ECO:0000259" key="4">
    <source>
        <dbReference type="Pfam" id="PF06429"/>
    </source>
</evidence>
<dbReference type="GO" id="GO:0071978">
    <property type="term" value="P:bacterial-type flagellum-dependent swarming motility"/>
    <property type="evidence" value="ECO:0007669"/>
    <property type="project" value="TreeGrafter"/>
</dbReference>
<dbReference type="Pfam" id="PF06429">
    <property type="entry name" value="Flg_bbr_C"/>
    <property type="match status" value="1"/>
</dbReference>
<dbReference type="InterPro" id="IPR053967">
    <property type="entry name" value="LlgE_F_G-like_D1"/>
</dbReference>
<evidence type="ECO:0000313" key="6">
    <source>
        <dbReference type="EMBL" id="KNZ42640.1"/>
    </source>
</evidence>
<accession>A0A0L6U4A1</accession>
<dbReference type="InterPro" id="IPR037925">
    <property type="entry name" value="FlgE/F/G-like"/>
</dbReference>
<dbReference type="RefSeq" id="WP_050739404.1">
    <property type="nucleotide sequence ID" value="NZ_LGYO01000011.1"/>
</dbReference>
<dbReference type="AlphaFoldDB" id="A0A0L6U4A1"/>
<proteinExistence type="inferred from homology"/>
<protein>
    <submittedName>
        <fullName evidence="6">Uncharacterized protein</fullName>
    </submittedName>
</protein>
<dbReference type="PANTHER" id="PTHR30435">
    <property type="entry name" value="FLAGELLAR PROTEIN"/>
    <property type="match status" value="1"/>
</dbReference>
<dbReference type="Pfam" id="PF22692">
    <property type="entry name" value="LlgE_F_G_D1"/>
    <property type="match status" value="1"/>
</dbReference>
<dbReference type="EMBL" id="LGYO01000011">
    <property type="protein sequence ID" value="KNZ42640.1"/>
    <property type="molecule type" value="Genomic_DNA"/>
</dbReference>
<keyword evidence="7" id="KW-1185">Reference proteome</keyword>
<dbReference type="InterPro" id="IPR020013">
    <property type="entry name" value="Flagellar_FlgE/F/G"/>
</dbReference>
<dbReference type="SUPFAM" id="SSF117143">
    <property type="entry name" value="Flagellar hook protein flgE"/>
    <property type="match status" value="1"/>
</dbReference>
<gene>
    <name evidence="6" type="ORF">AKG39_05730</name>
</gene>
<evidence type="ECO:0000259" key="3">
    <source>
        <dbReference type="Pfam" id="PF00460"/>
    </source>
</evidence>
<dbReference type="PANTHER" id="PTHR30435:SF19">
    <property type="entry name" value="FLAGELLAR BASAL-BODY ROD PROTEIN FLGG"/>
    <property type="match status" value="1"/>
</dbReference>